<feature type="coiled-coil region" evidence="1">
    <location>
        <begin position="8"/>
        <end position="35"/>
    </location>
</feature>
<reference evidence="2" key="1">
    <citation type="submission" date="2022-06" db="EMBL/GenBank/DDBJ databases">
        <authorList>
            <consortium name="SYNGENTA / RWTH Aachen University"/>
        </authorList>
    </citation>
    <scope>NUCLEOTIDE SEQUENCE</scope>
</reference>
<gene>
    <name evidence="2" type="ORF">PPACK8108_LOCUS5966</name>
</gene>
<accession>A0AAV0AQ23</accession>
<evidence type="ECO:0000313" key="3">
    <source>
        <dbReference type="Proteomes" id="UP001153365"/>
    </source>
</evidence>
<sequence length="195" mass="22020">MENSDPSNQDLCHMISDMQNQVKDLQLQLNDQKASTTMASLSYQPAISKNHTYRNFMKNPAVFSETNKLDQHGILFDSWWDNLKRNLDFTFSVFSIFLHSPSNFNLITPQEQLAVRQLVLKGCTEDQVNSLQIKGTSAKEVFEDILAQCGGLEQSRLMHLIQKFLSSQDANSLATQTSLWGSIAAAIEPFEVDKS</sequence>
<dbReference type="EMBL" id="CALTRL010001154">
    <property type="protein sequence ID" value="CAH7671207.1"/>
    <property type="molecule type" value="Genomic_DNA"/>
</dbReference>
<dbReference type="Proteomes" id="UP001153365">
    <property type="component" value="Unassembled WGS sequence"/>
</dbReference>
<dbReference type="AlphaFoldDB" id="A0AAV0AQ23"/>
<evidence type="ECO:0000313" key="2">
    <source>
        <dbReference type="EMBL" id="CAH7671207.1"/>
    </source>
</evidence>
<proteinExistence type="predicted"/>
<evidence type="ECO:0000256" key="1">
    <source>
        <dbReference type="SAM" id="Coils"/>
    </source>
</evidence>
<keyword evidence="3" id="KW-1185">Reference proteome</keyword>
<protein>
    <submittedName>
        <fullName evidence="2">Uncharacterized protein</fullName>
    </submittedName>
</protein>
<organism evidence="2 3">
    <name type="scientific">Phakopsora pachyrhizi</name>
    <name type="common">Asian soybean rust disease fungus</name>
    <dbReference type="NCBI Taxonomy" id="170000"/>
    <lineage>
        <taxon>Eukaryota</taxon>
        <taxon>Fungi</taxon>
        <taxon>Dikarya</taxon>
        <taxon>Basidiomycota</taxon>
        <taxon>Pucciniomycotina</taxon>
        <taxon>Pucciniomycetes</taxon>
        <taxon>Pucciniales</taxon>
        <taxon>Phakopsoraceae</taxon>
        <taxon>Phakopsora</taxon>
    </lineage>
</organism>
<name>A0AAV0AQ23_PHAPC</name>
<keyword evidence="1" id="KW-0175">Coiled coil</keyword>
<comment type="caution">
    <text evidence="2">The sequence shown here is derived from an EMBL/GenBank/DDBJ whole genome shotgun (WGS) entry which is preliminary data.</text>
</comment>